<evidence type="ECO:0000256" key="1">
    <source>
        <dbReference type="SAM" id="MobiDB-lite"/>
    </source>
</evidence>
<comment type="caution">
    <text evidence="2">The sequence shown here is derived from an EMBL/GenBank/DDBJ whole genome shotgun (WGS) entry which is preliminary data.</text>
</comment>
<dbReference type="AlphaFoldDB" id="A0A9Q1LZS2"/>
<feature type="compositionally biased region" description="Basic and acidic residues" evidence="1">
    <location>
        <begin position="152"/>
        <end position="162"/>
    </location>
</feature>
<evidence type="ECO:0000313" key="3">
    <source>
        <dbReference type="Proteomes" id="UP001152561"/>
    </source>
</evidence>
<feature type="region of interest" description="Disordered" evidence="1">
    <location>
        <begin position="143"/>
        <end position="162"/>
    </location>
</feature>
<feature type="compositionally biased region" description="Polar residues" evidence="1">
    <location>
        <begin position="56"/>
        <end position="69"/>
    </location>
</feature>
<feature type="region of interest" description="Disordered" evidence="1">
    <location>
        <begin position="1"/>
        <end position="38"/>
    </location>
</feature>
<evidence type="ECO:0000313" key="2">
    <source>
        <dbReference type="EMBL" id="KAJ8547753.1"/>
    </source>
</evidence>
<feature type="compositionally biased region" description="Basic and acidic residues" evidence="1">
    <location>
        <begin position="29"/>
        <end position="38"/>
    </location>
</feature>
<protein>
    <submittedName>
        <fullName evidence="2">Uncharacterized protein</fullName>
    </submittedName>
</protein>
<sequence length="162" mass="17277">MHEDNMRGEKHQGDARENINSDATGVQKHSQDEDLDRAATDEYETIAKGDIEAAENSGQRVSQTENENATGHHIGNSKSLVNASRIGYGKQSRSLVVGKDKHATGDLNVANSISVNAILEGEGDDQLAILSGNVAEKFGAAAADKNANDLGHNVETRDGKIR</sequence>
<proteinExistence type="predicted"/>
<feature type="region of interest" description="Disordered" evidence="1">
    <location>
        <begin position="50"/>
        <end position="78"/>
    </location>
</feature>
<name>A0A9Q1LZS2_9SOLA</name>
<organism evidence="2 3">
    <name type="scientific">Anisodus acutangulus</name>
    <dbReference type="NCBI Taxonomy" id="402998"/>
    <lineage>
        <taxon>Eukaryota</taxon>
        <taxon>Viridiplantae</taxon>
        <taxon>Streptophyta</taxon>
        <taxon>Embryophyta</taxon>
        <taxon>Tracheophyta</taxon>
        <taxon>Spermatophyta</taxon>
        <taxon>Magnoliopsida</taxon>
        <taxon>eudicotyledons</taxon>
        <taxon>Gunneridae</taxon>
        <taxon>Pentapetalae</taxon>
        <taxon>asterids</taxon>
        <taxon>lamiids</taxon>
        <taxon>Solanales</taxon>
        <taxon>Solanaceae</taxon>
        <taxon>Solanoideae</taxon>
        <taxon>Hyoscyameae</taxon>
        <taxon>Anisodus</taxon>
    </lineage>
</organism>
<accession>A0A9Q1LZS2</accession>
<reference evidence="3" key="1">
    <citation type="journal article" date="2023" name="Proc. Natl. Acad. Sci. U.S.A.">
        <title>Genomic and structural basis for evolution of tropane alkaloid biosynthesis.</title>
        <authorList>
            <person name="Wanga Y.-J."/>
            <person name="Taina T."/>
            <person name="Yua J.-Y."/>
            <person name="Lia J."/>
            <person name="Xua B."/>
            <person name="Chenc J."/>
            <person name="D'Auriad J.C."/>
            <person name="Huanga J.-P."/>
            <person name="Huanga S.-X."/>
        </authorList>
    </citation>
    <scope>NUCLEOTIDE SEQUENCE [LARGE SCALE GENOMIC DNA]</scope>
    <source>
        <strain evidence="3">cv. KIB-2019</strain>
    </source>
</reference>
<dbReference type="EMBL" id="JAJAGQ010000012">
    <property type="protein sequence ID" value="KAJ8547753.1"/>
    <property type="molecule type" value="Genomic_DNA"/>
</dbReference>
<dbReference type="Proteomes" id="UP001152561">
    <property type="component" value="Unassembled WGS sequence"/>
</dbReference>
<gene>
    <name evidence="2" type="ORF">K7X08_011339</name>
</gene>
<keyword evidence="3" id="KW-1185">Reference proteome</keyword>
<feature type="compositionally biased region" description="Basic and acidic residues" evidence="1">
    <location>
        <begin position="1"/>
        <end position="19"/>
    </location>
</feature>